<dbReference type="Proteomes" id="UP000673447">
    <property type="component" value="Unassembled WGS sequence"/>
</dbReference>
<feature type="coiled-coil region" evidence="2">
    <location>
        <begin position="87"/>
        <end position="151"/>
    </location>
</feature>
<dbReference type="Gene3D" id="3.30.1330.60">
    <property type="entry name" value="OmpA-like domain"/>
    <property type="match status" value="1"/>
</dbReference>
<evidence type="ECO:0000313" key="5">
    <source>
        <dbReference type="EMBL" id="MBP3983151.1"/>
    </source>
</evidence>
<evidence type="ECO:0000256" key="1">
    <source>
        <dbReference type="PROSITE-ProRule" id="PRU00473"/>
    </source>
</evidence>
<dbReference type="SUPFAM" id="SSF103088">
    <property type="entry name" value="OmpA-like"/>
    <property type="match status" value="1"/>
</dbReference>
<accession>A0A940X025</accession>
<sequence length="298" mass="31892">MRNTKRFRFPTLALLGLALAAASASAAENPDVSRLGQRLQALQVDPRYADVAAFERLQAQQAIAALAQAKRKQQPDALYVAERRVEIAETTARTALARRELDQAERNLGELRIEVSRRDAEAARAEAERLRMQMQIQAEEAERLRAAADAEAQARVQAEDSLNLLAGEQTAKLSAAQRKEAQLARQEAELVSGLKLPASKFDNRGEVFTLGGASFESGLAKLSKAGQDSVAALAAYLQAVPKAKARIGGYGDAQTSGQRRAEAVRSALAAAGIPKSRLQAADQGKGSKARAVEIVVSP</sequence>
<dbReference type="GO" id="GO:0016020">
    <property type="term" value="C:membrane"/>
    <property type="evidence" value="ECO:0007669"/>
    <property type="project" value="UniProtKB-UniRule"/>
</dbReference>
<dbReference type="InterPro" id="IPR006665">
    <property type="entry name" value="OmpA-like"/>
</dbReference>
<evidence type="ECO:0000256" key="3">
    <source>
        <dbReference type="SAM" id="SignalP"/>
    </source>
</evidence>
<keyword evidence="2" id="KW-0175">Coiled coil</keyword>
<protein>
    <recommendedName>
        <fullName evidence="4">OmpA-like domain-containing protein</fullName>
    </recommendedName>
</protein>
<feature type="signal peptide" evidence="3">
    <location>
        <begin position="1"/>
        <end position="26"/>
    </location>
</feature>
<keyword evidence="6" id="KW-1185">Reference proteome</keyword>
<evidence type="ECO:0000259" key="4">
    <source>
        <dbReference type="PROSITE" id="PS51123"/>
    </source>
</evidence>
<feature type="chain" id="PRO_5037576577" description="OmpA-like domain-containing protein" evidence="3">
    <location>
        <begin position="27"/>
        <end position="298"/>
    </location>
</feature>
<feature type="domain" description="OmpA-like" evidence="4">
    <location>
        <begin position="204"/>
        <end position="298"/>
    </location>
</feature>
<dbReference type="EMBL" id="JAGKTC010000001">
    <property type="protein sequence ID" value="MBP3983151.1"/>
    <property type="molecule type" value="Genomic_DNA"/>
</dbReference>
<keyword evidence="1" id="KW-0472">Membrane</keyword>
<dbReference type="InterPro" id="IPR036737">
    <property type="entry name" value="OmpA-like_sf"/>
</dbReference>
<dbReference type="Pfam" id="PF00691">
    <property type="entry name" value="OmpA"/>
    <property type="match status" value="1"/>
</dbReference>
<name>A0A940X025_9GAMM</name>
<comment type="caution">
    <text evidence="5">The sequence shown here is derived from an EMBL/GenBank/DDBJ whole genome shotgun (WGS) entry which is preliminary data.</text>
</comment>
<evidence type="ECO:0000313" key="6">
    <source>
        <dbReference type="Proteomes" id="UP000673447"/>
    </source>
</evidence>
<gene>
    <name evidence="5" type="ORF">J5837_01835</name>
</gene>
<dbReference type="PROSITE" id="PS51123">
    <property type="entry name" value="OMPA_2"/>
    <property type="match status" value="1"/>
</dbReference>
<dbReference type="AlphaFoldDB" id="A0A940X025"/>
<reference evidence="5" key="2">
    <citation type="submission" date="2021-03" db="EMBL/GenBank/DDBJ databases">
        <authorList>
            <person name="Cao W."/>
        </authorList>
    </citation>
    <scope>NUCLEOTIDE SEQUENCE</scope>
    <source>
        <strain evidence="5">110414</strain>
    </source>
</reference>
<evidence type="ECO:0000256" key="2">
    <source>
        <dbReference type="SAM" id="Coils"/>
    </source>
</evidence>
<dbReference type="RefSeq" id="WP_210535013.1">
    <property type="nucleotide sequence ID" value="NZ_JAGKTC010000001.1"/>
</dbReference>
<keyword evidence="3" id="KW-0732">Signal</keyword>
<reference evidence="5" key="1">
    <citation type="journal article" date="2016" name="Int. J. Syst. Evol. Microbiol.">
        <title>Pseudoxanthomonas helianthi sp. nov., isolated from roots of Jerusalem artichoke (Helianthus tuberosus).</title>
        <authorList>
            <person name="Kittiwongwattana C."/>
            <person name="Thawai C."/>
        </authorList>
    </citation>
    <scope>NUCLEOTIDE SEQUENCE</scope>
    <source>
        <strain evidence="5">110414</strain>
    </source>
</reference>
<proteinExistence type="predicted"/>
<organism evidence="5 6">
    <name type="scientific">Pseudoxanthomonas helianthi</name>
    <dbReference type="NCBI Taxonomy" id="1453541"/>
    <lineage>
        <taxon>Bacteria</taxon>
        <taxon>Pseudomonadati</taxon>
        <taxon>Pseudomonadota</taxon>
        <taxon>Gammaproteobacteria</taxon>
        <taxon>Lysobacterales</taxon>
        <taxon>Lysobacteraceae</taxon>
        <taxon>Pseudoxanthomonas</taxon>
    </lineage>
</organism>